<keyword evidence="1" id="KW-1133">Transmembrane helix</keyword>
<reference evidence="2 3" key="1">
    <citation type="submission" date="2019-06" db="EMBL/GenBank/DDBJ databases">
        <title>Whole genome shotgun sequence of Cellulomonas gelida NBRC 3748.</title>
        <authorList>
            <person name="Hosoyama A."/>
            <person name="Uohara A."/>
            <person name="Ohji S."/>
            <person name="Ichikawa N."/>
        </authorList>
    </citation>
    <scope>NUCLEOTIDE SEQUENCE [LARGE SCALE GENOMIC DNA]</scope>
    <source>
        <strain evidence="2 3">NBRC 3748</strain>
    </source>
</reference>
<gene>
    <name evidence="2" type="ORF">CGE01nite_04970</name>
</gene>
<feature type="transmembrane region" description="Helical" evidence="1">
    <location>
        <begin position="215"/>
        <end position="235"/>
    </location>
</feature>
<keyword evidence="3" id="KW-1185">Reference proteome</keyword>
<protein>
    <recommendedName>
        <fullName evidence="4">DUF1648 domain-containing protein</fullName>
    </recommendedName>
</protein>
<feature type="transmembrane region" description="Helical" evidence="1">
    <location>
        <begin position="188"/>
        <end position="209"/>
    </location>
</feature>
<feature type="transmembrane region" description="Helical" evidence="1">
    <location>
        <begin position="60"/>
        <end position="84"/>
    </location>
</feature>
<feature type="transmembrane region" description="Helical" evidence="1">
    <location>
        <begin position="20"/>
        <end position="40"/>
    </location>
</feature>
<evidence type="ECO:0000256" key="1">
    <source>
        <dbReference type="SAM" id="Phobius"/>
    </source>
</evidence>
<dbReference type="Proteomes" id="UP000320461">
    <property type="component" value="Unassembled WGS sequence"/>
</dbReference>
<evidence type="ECO:0008006" key="4">
    <source>
        <dbReference type="Google" id="ProtNLM"/>
    </source>
</evidence>
<evidence type="ECO:0000313" key="3">
    <source>
        <dbReference type="Proteomes" id="UP000320461"/>
    </source>
</evidence>
<dbReference type="AlphaFoldDB" id="A0A4Y3KHX1"/>
<sequence>MTALATPVRTPVPHRLSSTLLGLVLPVALLAGGALVALSWRDELPDPVATHWGTDGPDGFSSFGGALAPLLLGLVLCVGAWAMAFWAGRDGAMRRIAVATSAGLGTLFALILLGTLSAQRGLADAAQAPGVGGTIVGALLGALAVGIAAALLVPRDAPLPTSARVDPDAPRVPLSATQRAAWSRTVTAPAAVVSAVVAITASVVLVVALGAWPVLVVPVILAALLAVTLVWRVTVDDKGLQARSLVGWPTVRVPLDEVERAAVVDVRPLREFGGWGYRLGRGGRSALALRAGQAVEVHRTGGRVLVVTVDDAATAAALLNTLADRARA</sequence>
<keyword evidence="1" id="KW-0472">Membrane</keyword>
<keyword evidence="1" id="KW-0812">Transmembrane</keyword>
<dbReference type="OrthoDB" id="3178004at2"/>
<comment type="caution">
    <text evidence="2">The sequence shown here is derived from an EMBL/GenBank/DDBJ whole genome shotgun (WGS) entry which is preliminary data.</text>
</comment>
<dbReference type="EMBL" id="BJLQ01000003">
    <property type="protein sequence ID" value="GEA83246.1"/>
    <property type="molecule type" value="Genomic_DNA"/>
</dbReference>
<dbReference type="RefSeq" id="WP_141368757.1">
    <property type="nucleotide sequence ID" value="NZ_BJLQ01000003.1"/>
</dbReference>
<evidence type="ECO:0000313" key="2">
    <source>
        <dbReference type="EMBL" id="GEA83246.1"/>
    </source>
</evidence>
<organism evidence="2 3">
    <name type="scientific">Cellulomonas gelida</name>
    <dbReference type="NCBI Taxonomy" id="1712"/>
    <lineage>
        <taxon>Bacteria</taxon>
        <taxon>Bacillati</taxon>
        <taxon>Actinomycetota</taxon>
        <taxon>Actinomycetes</taxon>
        <taxon>Micrococcales</taxon>
        <taxon>Cellulomonadaceae</taxon>
        <taxon>Cellulomonas</taxon>
    </lineage>
</organism>
<feature type="transmembrane region" description="Helical" evidence="1">
    <location>
        <begin position="96"/>
        <end position="118"/>
    </location>
</feature>
<feature type="transmembrane region" description="Helical" evidence="1">
    <location>
        <begin position="130"/>
        <end position="153"/>
    </location>
</feature>
<accession>A0A4Y3KHX1</accession>
<name>A0A4Y3KHX1_9CELL</name>
<proteinExistence type="predicted"/>